<dbReference type="EMBL" id="JBGBZJ010000003">
    <property type="protein sequence ID" value="MEY9455614.1"/>
    <property type="molecule type" value="Genomic_DNA"/>
</dbReference>
<accession>A0ABV4FXR3</accession>
<comment type="caution">
    <text evidence="1">The sequence shown here is derived from an EMBL/GenBank/DDBJ whole genome shotgun (WGS) entry which is preliminary data.</text>
</comment>
<organism evidence="1 2">
    <name type="scientific">Bradyrhizobium ottawaense</name>
    <dbReference type="NCBI Taxonomy" id="931866"/>
    <lineage>
        <taxon>Bacteria</taxon>
        <taxon>Pseudomonadati</taxon>
        <taxon>Pseudomonadota</taxon>
        <taxon>Alphaproteobacteria</taxon>
        <taxon>Hyphomicrobiales</taxon>
        <taxon>Nitrobacteraceae</taxon>
        <taxon>Bradyrhizobium</taxon>
    </lineage>
</organism>
<proteinExistence type="predicted"/>
<name>A0ABV4FXR3_9BRAD</name>
<evidence type="ECO:0000313" key="1">
    <source>
        <dbReference type="EMBL" id="MEY9455614.1"/>
    </source>
</evidence>
<reference evidence="1 2" key="1">
    <citation type="submission" date="2024-07" db="EMBL/GenBank/DDBJ databases">
        <title>Genomic Encyclopedia of Type Strains, Phase V (KMG-V): Genome sequencing to study the core and pangenomes of soil and plant-associated prokaryotes.</title>
        <authorList>
            <person name="Whitman W."/>
        </authorList>
    </citation>
    <scope>NUCLEOTIDE SEQUENCE [LARGE SCALE GENOMIC DNA]</scope>
    <source>
        <strain evidence="1 2">USDA 152</strain>
    </source>
</reference>
<keyword evidence="2" id="KW-1185">Reference proteome</keyword>
<sequence>MADDAASIVQDRRQCADDLTDVTAELALGIPELGRLQPANRTHAVIARHRFRNEARRGFRRKAEAMGHVLETLTRAVARLQRDDRAADRLGDLPGAGTGAVGQMAALAALVA</sequence>
<dbReference type="Proteomes" id="UP001565369">
    <property type="component" value="Unassembled WGS sequence"/>
</dbReference>
<protein>
    <submittedName>
        <fullName evidence="1">Uncharacterized protein</fullName>
    </submittedName>
</protein>
<gene>
    <name evidence="1" type="ORF">ABIG07_004562</name>
</gene>
<evidence type="ECO:0000313" key="2">
    <source>
        <dbReference type="Proteomes" id="UP001565369"/>
    </source>
</evidence>